<proteinExistence type="predicted"/>
<dbReference type="InterPro" id="IPR018631">
    <property type="entry name" value="AAA-ATPase-like_dom"/>
</dbReference>
<dbReference type="EMBL" id="ML006671">
    <property type="protein sequence ID" value="RKP16328.1"/>
    <property type="molecule type" value="Genomic_DNA"/>
</dbReference>
<dbReference type="Proteomes" id="UP000281549">
    <property type="component" value="Unassembled WGS sequence"/>
</dbReference>
<evidence type="ECO:0000313" key="3">
    <source>
        <dbReference type="Proteomes" id="UP000281549"/>
    </source>
</evidence>
<evidence type="ECO:0000313" key="2">
    <source>
        <dbReference type="EMBL" id="RKP16328.1"/>
    </source>
</evidence>
<accession>A0A4P9YB26</accession>
<organism evidence="2 3">
    <name type="scientific">Rozella allomycis (strain CSF55)</name>
    <dbReference type="NCBI Taxonomy" id="988480"/>
    <lineage>
        <taxon>Eukaryota</taxon>
        <taxon>Fungi</taxon>
        <taxon>Fungi incertae sedis</taxon>
        <taxon>Cryptomycota</taxon>
        <taxon>Cryptomycota incertae sedis</taxon>
        <taxon>Rozella</taxon>
    </lineage>
</organism>
<feature type="non-terminal residue" evidence="2">
    <location>
        <position position="357"/>
    </location>
</feature>
<gene>
    <name evidence="2" type="ORF">ROZALSC1DRAFT_25401</name>
</gene>
<dbReference type="AlphaFoldDB" id="A0A4P9YB26"/>
<dbReference type="PANTHER" id="PTHR34825:SF1">
    <property type="entry name" value="AAA-ATPASE-LIKE DOMAIN-CONTAINING PROTEIN"/>
    <property type="match status" value="1"/>
</dbReference>
<dbReference type="Pfam" id="PF09820">
    <property type="entry name" value="AAA-ATPase_like"/>
    <property type="match status" value="1"/>
</dbReference>
<evidence type="ECO:0000259" key="1">
    <source>
        <dbReference type="Pfam" id="PF09820"/>
    </source>
</evidence>
<dbReference type="PANTHER" id="PTHR34825">
    <property type="entry name" value="CONSERVED PROTEIN, WITH A WEAK D-GALACTARATE DEHYDRATASE/ALTRONATE HYDROLASE DOMAIN"/>
    <property type="match status" value="1"/>
</dbReference>
<name>A0A4P9YB26_ROZAC</name>
<protein>
    <submittedName>
        <fullName evidence="2">DUF1703-domain-containing protein</fullName>
    </submittedName>
</protein>
<feature type="domain" description="AAA-ATPase-like" evidence="1">
    <location>
        <begin position="5"/>
        <end position="235"/>
    </location>
</feature>
<sequence length="357" mass="41650">MNLLVGSSSFEKFRRTNAVFVDKSHFIEEFINSGSIVEVILRPRRFSKSLNLSMLKSFFRLGTDPSLFEGLYIFERELKKRSIEKKKTFMEEYCGQYPVLHLDLKDVVGNTWEGALKKLWKAVRKMTKEHRYAYEQMRPGQNPYGFDIDDCPPPSEDFVQDSLSKLMALLHEYHKTQVIVLIDEYDTPLNNAHREGFYDQAIKFFYTFFSMALKDNDSLYKACIMGVAEIRGEGLMYCLNNVIINSYLNGRYSSCFGFTMEEIRHLGVNEGELNDVIHCLESMVCDLLAKEKKKFGNYWIDTDRSTSLQEYLRGHEQSTLLEIFTLLYDGDGLDICLDNTQVDYQDEWKTPEILTFL</sequence>
<reference evidence="3" key="1">
    <citation type="journal article" date="2018" name="Nat. Microbiol.">
        <title>Leveraging single-cell genomics to expand the fungal tree of life.</title>
        <authorList>
            <person name="Ahrendt S.R."/>
            <person name="Quandt C.A."/>
            <person name="Ciobanu D."/>
            <person name="Clum A."/>
            <person name="Salamov A."/>
            <person name="Andreopoulos B."/>
            <person name="Cheng J.F."/>
            <person name="Woyke T."/>
            <person name="Pelin A."/>
            <person name="Henrissat B."/>
            <person name="Reynolds N.K."/>
            <person name="Benny G.L."/>
            <person name="Smith M.E."/>
            <person name="James T.Y."/>
            <person name="Grigoriev I.V."/>
        </authorList>
    </citation>
    <scope>NUCLEOTIDE SEQUENCE [LARGE SCALE GENOMIC DNA]</scope>
    <source>
        <strain evidence="3">CSF55</strain>
    </source>
</reference>